<dbReference type="Pfam" id="PF00076">
    <property type="entry name" value="RRM_1"/>
    <property type="match status" value="1"/>
</dbReference>
<dbReference type="Gene3D" id="3.30.70.330">
    <property type="match status" value="1"/>
</dbReference>
<dbReference type="RefSeq" id="XP_033574233.1">
    <property type="nucleotide sequence ID" value="XM_033720492.1"/>
</dbReference>
<dbReference type="InterPro" id="IPR012677">
    <property type="entry name" value="Nucleotide-bd_a/b_plait_sf"/>
</dbReference>
<keyword evidence="6" id="KW-1185">Reference proteome</keyword>
<dbReference type="InterPro" id="IPR035979">
    <property type="entry name" value="RBD_domain_sf"/>
</dbReference>
<dbReference type="InterPro" id="IPR045844">
    <property type="entry name" value="RRM_Ist3-like"/>
</dbReference>
<proteinExistence type="predicted"/>
<dbReference type="EMBL" id="MU003705">
    <property type="protein sequence ID" value="KAF2807269.1"/>
    <property type="molecule type" value="Genomic_DNA"/>
</dbReference>
<evidence type="ECO:0000259" key="4">
    <source>
        <dbReference type="PROSITE" id="PS50102"/>
    </source>
</evidence>
<reference evidence="5 7" key="1">
    <citation type="journal article" date="2020" name="Stud. Mycol.">
        <title>101 Dothideomycetes genomes: a test case for predicting lifestyles and emergence of pathogens.</title>
        <authorList>
            <person name="Haridas S."/>
            <person name="Albert R."/>
            <person name="Binder M."/>
            <person name="Bloem J."/>
            <person name="Labutti K."/>
            <person name="Salamov A."/>
            <person name="Andreopoulos B."/>
            <person name="Baker S."/>
            <person name="Barry K."/>
            <person name="Bills G."/>
            <person name="Bluhm B."/>
            <person name="Cannon C."/>
            <person name="Castanera R."/>
            <person name="Culley D."/>
            <person name="Daum C."/>
            <person name="Ezra D."/>
            <person name="Gonzalez J."/>
            <person name="Henrissat B."/>
            <person name="Kuo A."/>
            <person name="Liang C."/>
            <person name="Lipzen A."/>
            <person name="Lutzoni F."/>
            <person name="Magnuson J."/>
            <person name="Mondo S."/>
            <person name="Nolan M."/>
            <person name="Ohm R."/>
            <person name="Pangilinan J."/>
            <person name="Park H.-J."/>
            <person name="Ramirez L."/>
            <person name="Alfaro M."/>
            <person name="Sun H."/>
            <person name="Tritt A."/>
            <person name="Yoshinaga Y."/>
            <person name="Zwiers L.-H."/>
            <person name="Turgeon B."/>
            <person name="Goodwin S."/>
            <person name="Spatafora J."/>
            <person name="Crous P."/>
            <person name="Grigoriev I."/>
        </authorList>
    </citation>
    <scope>NUCLEOTIDE SEQUENCE</scope>
    <source>
        <strain evidence="5 7">CBS 304.34</strain>
    </source>
</reference>
<dbReference type="GO" id="GO:0005686">
    <property type="term" value="C:U2 snRNP"/>
    <property type="evidence" value="ECO:0007669"/>
    <property type="project" value="TreeGrafter"/>
</dbReference>
<reference evidence="7" key="3">
    <citation type="submission" date="2025-04" db="UniProtKB">
        <authorList>
            <consortium name="RefSeq"/>
        </authorList>
    </citation>
    <scope>IDENTIFICATION</scope>
    <source>
        <strain evidence="7">CBS 304.34</strain>
    </source>
</reference>
<dbReference type="AlphaFoldDB" id="A0A6A6YF85"/>
<accession>A0A6A6YF85</accession>
<dbReference type="OrthoDB" id="2573941at2759"/>
<dbReference type="PANTHER" id="PTHR45880:SF1">
    <property type="entry name" value="RNA-BINDING MOTIF PROTEIN, X-LINKED 2"/>
    <property type="match status" value="1"/>
</dbReference>
<feature type="compositionally biased region" description="Basic and acidic residues" evidence="3">
    <location>
        <begin position="220"/>
        <end position="314"/>
    </location>
</feature>
<evidence type="ECO:0000313" key="7">
    <source>
        <dbReference type="RefSeq" id="XP_033574233.1"/>
    </source>
</evidence>
<evidence type="ECO:0000256" key="1">
    <source>
        <dbReference type="ARBA" id="ARBA00022884"/>
    </source>
</evidence>
<evidence type="ECO:0000313" key="5">
    <source>
        <dbReference type="EMBL" id="KAF2807269.1"/>
    </source>
</evidence>
<dbReference type="PROSITE" id="PS50102">
    <property type="entry name" value="RRM"/>
    <property type="match status" value="1"/>
</dbReference>
<reference evidence="7" key="2">
    <citation type="submission" date="2020-04" db="EMBL/GenBank/DDBJ databases">
        <authorList>
            <consortium name="NCBI Genome Project"/>
        </authorList>
    </citation>
    <scope>NUCLEOTIDE SEQUENCE</scope>
    <source>
        <strain evidence="7">CBS 304.34</strain>
    </source>
</reference>
<sequence length="320" mass="38441">MNTIRQIQELNKRELESAVSTEGSWHADYRDTAYIYIGGLPFDFTEGDVITVFSQFGEPVYINMVRDKETGKSKGFAFLKYEDQRSTDLAVDNLGGATVLGRVLRVDHTRYKRKEGEEEVDNTGWNPKGQGNGDVTEDEEDGGRRKKRRTESESEEERPLLKEEIELAKLVREHDDDDPMKAYMVKQKREEVEEALKKYMKSRNKESKHKHHSKRHRRDRSRDRERSDRRIKAESEEADSRRKERSRRDHSRDRDRRIKPESEELVARHRERSRRDHSRDRRIKRESEEPDSRRKEHSRRDRSRDRRRERSGSRDRRHRD</sequence>
<dbReference type="GO" id="GO:0000398">
    <property type="term" value="P:mRNA splicing, via spliceosome"/>
    <property type="evidence" value="ECO:0007669"/>
    <property type="project" value="InterPro"/>
</dbReference>
<dbReference type="InterPro" id="IPR000504">
    <property type="entry name" value="RRM_dom"/>
</dbReference>
<dbReference type="Proteomes" id="UP000504636">
    <property type="component" value="Unplaced"/>
</dbReference>
<feature type="domain" description="RRM" evidence="4">
    <location>
        <begin position="33"/>
        <end position="111"/>
    </location>
</feature>
<feature type="region of interest" description="Disordered" evidence="3">
    <location>
        <begin position="113"/>
        <end position="320"/>
    </location>
</feature>
<gene>
    <name evidence="5 7" type="ORF">BDZ99DRAFT_465183</name>
</gene>
<dbReference type="GeneID" id="54461385"/>
<protein>
    <recommendedName>
        <fullName evidence="4">RRM domain-containing protein</fullName>
    </recommendedName>
</protein>
<dbReference type="GO" id="GO:0071011">
    <property type="term" value="C:precatalytic spliceosome"/>
    <property type="evidence" value="ECO:0007669"/>
    <property type="project" value="TreeGrafter"/>
</dbReference>
<dbReference type="SMART" id="SM00360">
    <property type="entry name" value="RRM"/>
    <property type="match status" value="1"/>
</dbReference>
<feature type="compositionally biased region" description="Basic and acidic residues" evidence="3">
    <location>
        <begin position="157"/>
        <end position="174"/>
    </location>
</feature>
<feature type="compositionally biased region" description="Basic residues" evidence="3">
    <location>
        <begin position="198"/>
        <end position="219"/>
    </location>
</feature>
<dbReference type="CDD" id="cd12411">
    <property type="entry name" value="RRM_ist3_like"/>
    <property type="match status" value="1"/>
</dbReference>
<name>A0A6A6YF85_9PEZI</name>
<dbReference type="PANTHER" id="PTHR45880">
    <property type="entry name" value="RNA-BINDING MOTIF PROTEIN, X-LINKED 2"/>
    <property type="match status" value="1"/>
</dbReference>
<keyword evidence="1 2" id="KW-0694">RNA-binding</keyword>
<dbReference type="GO" id="GO:0003723">
    <property type="term" value="F:RNA binding"/>
    <property type="evidence" value="ECO:0007669"/>
    <property type="project" value="UniProtKB-UniRule"/>
</dbReference>
<dbReference type="InterPro" id="IPR051847">
    <property type="entry name" value="RNA_proc/Spliceosome_comp"/>
</dbReference>
<evidence type="ECO:0000256" key="3">
    <source>
        <dbReference type="SAM" id="MobiDB-lite"/>
    </source>
</evidence>
<dbReference type="GO" id="GO:0071013">
    <property type="term" value="C:catalytic step 2 spliceosome"/>
    <property type="evidence" value="ECO:0007669"/>
    <property type="project" value="TreeGrafter"/>
</dbReference>
<organism evidence="5">
    <name type="scientific">Mytilinidion resinicola</name>
    <dbReference type="NCBI Taxonomy" id="574789"/>
    <lineage>
        <taxon>Eukaryota</taxon>
        <taxon>Fungi</taxon>
        <taxon>Dikarya</taxon>
        <taxon>Ascomycota</taxon>
        <taxon>Pezizomycotina</taxon>
        <taxon>Dothideomycetes</taxon>
        <taxon>Pleosporomycetidae</taxon>
        <taxon>Mytilinidiales</taxon>
        <taxon>Mytilinidiaceae</taxon>
        <taxon>Mytilinidion</taxon>
    </lineage>
</organism>
<feature type="compositionally biased region" description="Basic and acidic residues" evidence="3">
    <location>
        <begin position="187"/>
        <end position="197"/>
    </location>
</feature>
<dbReference type="SUPFAM" id="SSF54928">
    <property type="entry name" value="RNA-binding domain, RBD"/>
    <property type="match status" value="1"/>
</dbReference>
<evidence type="ECO:0000313" key="6">
    <source>
        <dbReference type="Proteomes" id="UP000504636"/>
    </source>
</evidence>
<evidence type="ECO:0000256" key="2">
    <source>
        <dbReference type="PROSITE-ProRule" id="PRU00176"/>
    </source>
</evidence>